<dbReference type="InterPro" id="IPR050374">
    <property type="entry name" value="RRT5_SRSF_SR"/>
</dbReference>
<dbReference type="Pfam" id="PF00076">
    <property type="entry name" value="RRM_1"/>
    <property type="match status" value="3"/>
</dbReference>
<feature type="compositionally biased region" description="Basic and acidic residues" evidence="3">
    <location>
        <begin position="196"/>
        <end position="205"/>
    </location>
</feature>
<dbReference type="PROSITE" id="PS51644">
    <property type="entry name" value="HTH_OST"/>
    <property type="match status" value="1"/>
</dbReference>
<dbReference type="InterPro" id="IPR025605">
    <property type="entry name" value="OST-HTH/LOTUS_dom"/>
</dbReference>
<dbReference type="InterPro" id="IPR012677">
    <property type="entry name" value="Nucleotide-bd_a/b_plait_sf"/>
</dbReference>
<dbReference type="CDD" id="cd00590">
    <property type="entry name" value="RRM_SF"/>
    <property type="match status" value="3"/>
</dbReference>
<comment type="caution">
    <text evidence="7">The sequence shown here is derived from an EMBL/GenBank/DDBJ whole genome shotgun (WGS) entry which is preliminary data.</text>
</comment>
<dbReference type="PROSITE" id="PS50304">
    <property type="entry name" value="TUDOR"/>
    <property type="match status" value="1"/>
</dbReference>
<dbReference type="SMART" id="SM00360">
    <property type="entry name" value="RRM"/>
    <property type="match status" value="3"/>
</dbReference>
<feature type="domain" description="HTH OST-type" evidence="6">
    <location>
        <begin position="4"/>
        <end position="78"/>
    </location>
</feature>
<feature type="region of interest" description="Disordered" evidence="3">
    <location>
        <begin position="346"/>
        <end position="413"/>
    </location>
</feature>
<dbReference type="InterPro" id="IPR000504">
    <property type="entry name" value="RRM_dom"/>
</dbReference>
<evidence type="ECO:0000259" key="6">
    <source>
        <dbReference type="PROSITE" id="PS51644"/>
    </source>
</evidence>
<proteinExistence type="predicted"/>
<evidence type="ECO:0000313" key="8">
    <source>
        <dbReference type="Proteomes" id="UP001347796"/>
    </source>
</evidence>
<feature type="compositionally biased region" description="Basic and acidic residues" evidence="3">
    <location>
        <begin position="346"/>
        <end position="359"/>
    </location>
</feature>
<dbReference type="GO" id="GO:0003729">
    <property type="term" value="F:mRNA binding"/>
    <property type="evidence" value="ECO:0007669"/>
    <property type="project" value="TreeGrafter"/>
</dbReference>
<sequence length="822" mass="92443">MGEISNDMRVNVRAVLISQEGGVLVSQFMKDYKRLVQKNLPYKNHGFDNLEDFFKAMPDVVRLEYSKKDMAYRVYGINDKDTYTPSWVEKSQKPQEERPKNRHHNKNSSVSSKSNGKSIPNGDDLIPDSRNRYSVVYPRSKTPDYTDNDVRERFKNTGNVCDVHMIERWIFVRYRNQDDARRAQQMYKDELDVRFTDGNRGKSSKDNTANNSSMLSPETQSFDGSFGGSFGGGVGGSFVGASSARTPSNFVERKKNESFFEEKDKTTDSNMFQVYIGNLAKEVTEVDLVDIIGGRPVTRVCIKRLNNGSKVVGFVSFTSLKDANDVIAKWNGTIWHGRDLLVRHGKQRHEGSKELESSKQSESNNNLHKSMTTSRKKEKSDDEKSISSISDNFNKLHVNPAMKDNNDNNIKTSTPRKIVCTNGSSLQVTKNCTSPLFVPTQVNRQSSSAIKKDLQTDTEDSMPALEEMMPELEEMMPELEEMMPELEDIKSQVEDSTLSSNGYVDQPTAVFVGNFPAGTTDRELYALFNRYGVLQVKMVNNALSHERGCTKAFVTLEGLDCAVEAILDLDQTSYIDRKLLVSAPHGNEMLKEIIDSKLQEYMSDTGSSLCASARTFSNRSTCKSTNASMCQDVTNMSSQDSAALLETFTHIMAKMTSRKPQPIEVGDKITLCVTSWLIEQFYFAQNGSDKHSVKELLDISSSIQNSDNHLGRPRGLGRCVALYMGQWYRAWILKIDDQPKCGNVKVFYVDYGNVSIIPWSNTRVVHSSAWDLPAQAKPIRIMGETEFSEKELVEKQLSVTVTNLLTVDKCPVFEIAVNGIVS</sequence>
<evidence type="ECO:0000256" key="2">
    <source>
        <dbReference type="PROSITE-ProRule" id="PRU00176"/>
    </source>
</evidence>
<dbReference type="Gene3D" id="2.30.30.140">
    <property type="match status" value="1"/>
</dbReference>
<dbReference type="GO" id="GO:0005634">
    <property type="term" value="C:nucleus"/>
    <property type="evidence" value="ECO:0007669"/>
    <property type="project" value="TreeGrafter"/>
</dbReference>
<evidence type="ECO:0000259" key="5">
    <source>
        <dbReference type="PROSITE" id="PS50304"/>
    </source>
</evidence>
<protein>
    <submittedName>
        <fullName evidence="7">Uncharacterized protein</fullName>
    </submittedName>
</protein>
<dbReference type="PANTHER" id="PTHR23003:SF3">
    <property type="entry name" value="FI21236P1-RELATED"/>
    <property type="match status" value="1"/>
</dbReference>
<dbReference type="Proteomes" id="UP001347796">
    <property type="component" value="Unassembled WGS sequence"/>
</dbReference>
<reference evidence="7 8" key="1">
    <citation type="submission" date="2024-01" db="EMBL/GenBank/DDBJ databases">
        <title>The genome of the rayed Mediterranean limpet Patella caerulea (Linnaeus, 1758).</title>
        <authorList>
            <person name="Anh-Thu Weber A."/>
            <person name="Halstead-Nussloch G."/>
        </authorList>
    </citation>
    <scope>NUCLEOTIDE SEQUENCE [LARGE SCALE GENOMIC DNA]</scope>
    <source>
        <strain evidence="7">AATW-2023a</strain>
        <tissue evidence="7">Whole specimen</tissue>
    </source>
</reference>
<evidence type="ECO:0000313" key="7">
    <source>
        <dbReference type="EMBL" id="KAK6178965.1"/>
    </source>
</evidence>
<dbReference type="SUPFAM" id="SSF63748">
    <property type="entry name" value="Tudor/PWWP/MBT"/>
    <property type="match status" value="1"/>
</dbReference>
<dbReference type="PANTHER" id="PTHR23003">
    <property type="entry name" value="RNA RECOGNITION MOTIF RRM DOMAIN CONTAINING PROTEIN"/>
    <property type="match status" value="1"/>
</dbReference>
<dbReference type="AlphaFoldDB" id="A0AAN8PXS9"/>
<dbReference type="InterPro" id="IPR035979">
    <property type="entry name" value="RBD_domain_sf"/>
</dbReference>
<name>A0AAN8PXS9_PATCE</name>
<dbReference type="PROSITE" id="PS50102">
    <property type="entry name" value="RRM"/>
    <property type="match status" value="3"/>
</dbReference>
<dbReference type="InterPro" id="IPR041966">
    <property type="entry name" value="LOTUS-like"/>
</dbReference>
<feature type="region of interest" description="Disordered" evidence="3">
    <location>
        <begin position="196"/>
        <end position="218"/>
    </location>
</feature>
<feature type="compositionally biased region" description="Low complexity" evidence="3">
    <location>
        <begin position="107"/>
        <end position="118"/>
    </location>
</feature>
<feature type="compositionally biased region" description="Polar residues" evidence="3">
    <location>
        <begin position="206"/>
        <end position="218"/>
    </location>
</feature>
<feature type="domain" description="RRM" evidence="4">
    <location>
        <begin position="134"/>
        <end position="211"/>
    </location>
</feature>
<evidence type="ECO:0000256" key="3">
    <source>
        <dbReference type="SAM" id="MobiDB-lite"/>
    </source>
</evidence>
<keyword evidence="1 2" id="KW-0694">RNA-binding</keyword>
<feature type="compositionally biased region" description="Basic and acidic residues" evidence="3">
    <location>
        <begin position="141"/>
        <end position="150"/>
    </location>
</feature>
<evidence type="ECO:0000259" key="4">
    <source>
        <dbReference type="PROSITE" id="PS50102"/>
    </source>
</evidence>
<accession>A0AAN8PXS9</accession>
<dbReference type="Pfam" id="PF12872">
    <property type="entry name" value="OST-HTH"/>
    <property type="match status" value="1"/>
</dbReference>
<feature type="region of interest" description="Disordered" evidence="3">
    <location>
        <begin position="85"/>
        <end position="150"/>
    </location>
</feature>
<dbReference type="EMBL" id="JAZGQO010000008">
    <property type="protein sequence ID" value="KAK6178965.1"/>
    <property type="molecule type" value="Genomic_DNA"/>
</dbReference>
<feature type="domain" description="Tudor" evidence="5">
    <location>
        <begin position="712"/>
        <end position="772"/>
    </location>
</feature>
<dbReference type="InterPro" id="IPR002999">
    <property type="entry name" value="Tudor"/>
</dbReference>
<feature type="domain" description="RRM" evidence="4">
    <location>
        <begin position="272"/>
        <end position="347"/>
    </location>
</feature>
<evidence type="ECO:0000256" key="1">
    <source>
        <dbReference type="ARBA" id="ARBA00022884"/>
    </source>
</evidence>
<dbReference type="SUPFAM" id="SSF54928">
    <property type="entry name" value="RNA-binding domain, RBD"/>
    <property type="match status" value="3"/>
</dbReference>
<dbReference type="Pfam" id="PF00567">
    <property type="entry name" value="TUDOR"/>
    <property type="match status" value="1"/>
</dbReference>
<feature type="domain" description="RRM" evidence="4">
    <location>
        <begin position="508"/>
        <end position="586"/>
    </location>
</feature>
<dbReference type="GO" id="GO:0005737">
    <property type="term" value="C:cytoplasm"/>
    <property type="evidence" value="ECO:0007669"/>
    <property type="project" value="TreeGrafter"/>
</dbReference>
<organism evidence="7 8">
    <name type="scientific">Patella caerulea</name>
    <name type="common">Rayed Mediterranean limpet</name>
    <dbReference type="NCBI Taxonomy" id="87958"/>
    <lineage>
        <taxon>Eukaryota</taxon>
        <taxon>Metazoa</taxon>
        <taxon>Spiralia</taxon>
        <taxon>Lophotrochozoa</taxon>
        <taxon>Mollusca</taxon>
        <taxon>Gastropoda</taxon>
        <taxon>Patellogastropoda</taxon>
        <taxon>Patelloidea</taxon>
        <taxon>Patellidae</taxon>
        <taxon>Patella</taxon>
    </lineage>
</organism>
<dbReference type="GO" id="GO:1990904">
    <property type="term" value="C:ribonucleoprotein complex"/>
    <property type="evidence" value="ECO:0007669"/>
    <property type="project" value="TreeGrafter"/>
</dbReference>
<dbReference type="Gene3D" id="3.30.70.330">
    <property type="match status" value="2"/>
</dbReference>
<dbReference type="Gene3D" id="3.30.420.610">
    <property type="entry name" value="LOTUS domain-like"/>
    <property type="match status" value="1"/>
</dbReference>
<gene>
    <name evidence="7" type="ORF">SNE40_011432</name>
</gene>
<keyword evidence="8" id="KW-1185">Reference proteome</keyword>
<feature type="compositionally biased region" description="Basic and acidic residues" evidence="3">
    <location>
        <begin position="90"/>
        <end position="99"/>
    </location>
</feature>